<evidence type="ECO:0000313" key="2">
    <source>
        <dbReference type="Proteomes" id="UP001174909"/>
    </source>
</evidence>
<protein>
    <submittedName>
        <fullName evidence="1">Uncharacterized protein</fullName>
    </submittedName>
</protein>
<organism evidence="1 2">
    <name type="scientific">Geodia barretti</name>
    <name type="common">Barrett's horny sponge</name>
    <dbReference type="NCBI Taxonomy" id="519541"/>
    <lineage>
        <taxon>Eukaryota</taxon>
        <taxon>Metazoa</taxon>
        <taxon>Porifera</taxon>
        <taxon>Demospongiae</taxon>
        <taxon>Heteroscleromorpha</taxon>
        <taxon>Tetractinellida</taxon>
        <taxon>Astrophorina</taxon>
        <taxon>Geodiidae</taxon>
        <taxon>Geodia</taxon>
    </lineage>
</organism>
<keyword evidence="2" id="KW-1185">Reference proteome</keyword>
<name>A0AA35TFN4_GEOBA</name>
<sequence length="136" mass="14393">MDRGFSSLFFSRTYDLRSLELVADIMEPDYLSVTGRVNGYCNDSYTVTLAFGTGPKTGGCKAGLNATSVILAPGDTNRFFTYTDSLPLPANHTYCYLINGVPHAFIDAGPSPGPSGATVTLSDTLLMILLVAVALG</sequence>
<dbReference type="Proteomes" id="UP001174909">
    <property type="component" value="Unassembled WGS sequence"/>
</dbReference>
<dbReference type="AlphaFoldDB" id="A0AA35TFN4"/>
<dbReference type="EMBL" id="CASHTH010003594">
    <property type="protein sequence ID" value="CAI8046849.1"/>
    <property type="molecule type" value="Genomic_DNA"/>
</dbReference>
<comment type="caution">
    <text evidence="1">The sequence shown here is derived from an EMBL/GenBank/DDBJ whole genome shotgun (WGS) entry which is preliminary data.</text>
</comment>
<gene>
    <name evidence="1" type="ORF">GBAR_LOCUS25909</name>
</gene>
<evidence type="ECO:0000313" key="1">
    <source>
        <dbReference type="EMBL" id="CAI8046849.1"/>
    </source>
</evidence>
<accession>A0AA35TFN4</accession>
<reference evidence="1" key="1">
    <citation type="submission" date="2023-03" db="EMBL/GenBank/DDBJ databases">
        <authorList>
            <person name="Steffen K."/>
            <person name="Cardenas P."/>
        </authorList>
    </citation>
    <scope>NUCLEOTIDE SEQUENCE</scope>
</reference>
<proteinExistence type="predicted"/>